<dbReference type="RefSeq" id="XP_028032663.1">
    <property type="nucleotide sequence ID" value="XM_028176862.1"/>
</dbReference>
<dbReference type="Proteomes" id="UP000504629">
    <property type="component" value="Unplaced"/>
</dbReference>
<evidence type="ECO:0000313" key="3">
    <source>
        <dbReference type="RefSeq" id="XP_028032662.1"/>
    </source>
</evidence>
<gene>
    <name evidence="3 4" type="primary">LOC114244908</name>
</gene>
<dbReference type="RefSeq" id="XP_028032662.1">
    <property type="nucleotide sequence ID" value="XM_028176861.1"/>
</dbReference>
<sequence length="2148" mass="244071">MDVKDLRTESTLGERNNDVNKYAQGGTTIQCNQNNLYQDIGSNSSGKVDAPSARPCAVIGPDRVIPPSQNDCYLKKARVEPWPCSNNVYHQRPPEFSHKIYQNPTRNISPRQTFQENMQRILVPPMYKNDENPITQAPDRNPLLSKNVKRNIVASETKYCDVPYAVNTVNNDTKVVKSVDSSVPPFNQSSRLVAQSWPSGSGNLRHQRQYGPPELYQFPEYPSCVGPRSAPASRPNRTVAEEAGFMYPEPYCQEPNIRFKPYPNIKDRCPPPRYDYNLSTNYPYPFHPNLHSQRYELSKSITPQPYPGYPHFQYNDSRLSDHMIERYPRPVNAQNNCGIPYNNQILHPVYGPINNYPQGKLSQYPLEGSIRPVSLNKLPYDGNNKIYVDYENGRIKNYHTFDNYYVSETTKYHSVKSQGILPNYPQMNMHAVPPHPYYKKDINQKAYEHASMVFNNTVSRNMQQFSPNTIAISPTDSIISNDTTQTHGSTQEDCGYISQSSTTSVRSIDSTLNRVPNEYFMRHDYPYASLMRTQAAMPKSSLISNNNTESSNKKNLNVRQFLQMWNEGDDEGIDVNSSKDSKEKTGPPVLNNQEQLYVLGLVNVPSEELGKYDHIQKVSKLPENIKGYSNLELLNQFEEAIGSTQINSFKSPLHFETPHPVIKSSSISGGDRLARPLSPLDVEAKISQSVIHKEVGCNFEIKPCSPKMLHVEIAAPVQNIGERIIEKISNPLSQLVKSPSMNSVDENNHFKSQSPFNPNDKITSCKMAETQYLNNADAIKSNYSIQDFDSSSGVCLASLPRLDNDIEFNFPEVNQQFVNANKGTTTSIPPTLNESEPGPNDKASLNNLMNQLSPTAESEKETVKLSKFRKIKPQSVEVMKTDQLPSPTIRTDSVIIKNPENLQNVNDNLTNPNKTHLDNHDSTDSRDIKPSVKESQISDSIVEVFSHHDKSNDMAIDFSLKNDAKAIVKEIVFHKDVIHSTLYQRAKEKSTEDYTEIAPDVNDIKNKIFLQKDPVCSISQSDKVNFNEDCVKQVADVTDIKTIILQNDIKSPAFQSDKENSIEEATELVADLSDIKTEVETKTESDSKGSSSILSEIEVSNMQVDDNHKVLNIEFQLPNLIENHDLTKVSHSSNTNETFMDMETSCNLIETYNNIREEKSNENKYTDEKYQNNEIHSTCNREENIVSIGTDQEINALDEISNKLDEEEFQNINEMKVNSDSDIDTSDKSCKCPSKSKICQTLHPLEDTSSHTLKSESTPTTENHSIDFVFHGDGQLHNSQSSTNNTNEYNITDDCNIENPHSRNTYSLQDDGKSEKELDFLNTTGELAFISEINIKRETNISKVKLCSPWLQKLILHTNESSQTQNNHLENPIKSLNHTSILTLDGEPLVDNLGSCSKCADYENNFDEERNWKCNESNCSPNAGCNTQDPFVQPDHTVLRETKGQLDIDKEEHVESFCQQLVPEDRIAAEHLHCEDHLTDLETSNLPTDVTILNNDNERYNIDSCNKVEDDGNNAVSNSEENIIDCTLDNVSFECDNYSGAVLRQKITLKRSYSDSALDKIKNGSEQEDSLIWPTKRKKVNNAVITQNICNIFQNNRRNSISSVYNEENVSYCIFIGNECIIDDEENVEEKVCHTQCSELSITNENNDNLKKHDDSIGISDEIPDRKDSDQLLIFESSEEQSPVGSWVEDVACIETVVSDEIAEDVFINDAVSPKLNEFFENAASDISANELPENDYDYRVQTYQDDEDLVQALYSANLSENKSFHNWPSRITQEPAFDRESLEKILSDTQDEVEALVNQHRYDNNFMVNDIDTNEVIRDNKENVDIGNFSPLGTFRNNDNVYKIEQEIINLKTYGSAQDETIHSCESSIDSVTYKTTEGDTNFNNPNSPEVSSTTSEEKSSGILLKIKNYKGSKISQINEFRLQNDTKTCKHSDNTNENYMHSNISDVHVNRPLITKAAQKYIPPLKESIGDLKVKLVLPQHSLLKLKKMKLSKDSPKPSIKERQTQDTVAKYLKKPKPKFEDVLKSIDEIHFKMHKEKKKIKKSIPKMVIKKAENGSHYASTPENDNFNPDLTGRRWQPWVFLEKNQFIDKMALKKKIKAVFSHRKNTYVLAEKFHKYKSVYSTKFVISQPKPSDHLKYTIRLKHD</sequence>
<keyword evidence="2" id="KW-1185">Reference proteome</keyword>
<feature type="region of interest" description="Disordered" evidence="1">
    <location>
        <begin position="569"/>
        <end position="589"/>
    </location>
</feature>
<evidence type="ECO:0000256" key="1">
    <source>
        <dbReference type="SAM" id="MobiDB-lite"/>
    </source>
</evidence>
<evidence type="ECO:0000313" key="2">
    <source>
        <dbReference type="Proteomes" id="UP000504629"/>
    </source>
</evidence>
<feature type="compositionally biased region" description="Basic and acidic residues" evidence="1">
    <location>
        <begin position="915"/>
        <end position="928"/>
    </location>
</feature>
<evidence type="ECO:0000313" key="4">
    <source>
        <dbReference type="RefSeq" id="XP_028032663.1"/>
    </source>
</evidence>
<feature type="region of interest" description="Disordered" evidence="1">
    <location>
        <begin position="1273"/>
        <end position="1310"/>
    </location>
</feature>
<reference evidence="3 4" key="1">
    <citation type="submission" date="2025-04" db="UniProtKB">
        <authorList>
            <consortium name="RefSeq"/>
        </authorList>
    </citation>
    <scope>IDENTIFICATION</scope>
    <source>
        <tissue evidence="3 4">Silk gland</tissue>
    </source>
</reference>
<dbReference type="GeneID" id="114244908"/>
<feature type="compositionally biased region" description="Polar residues" evidence="1">
    <location>
        <begin position="903"/>
        <end position="914"/>
    </location>
</feature>
<organism evidence="2 3">
    <name type="scientific">Bombyx mandarina</name>
    <name type="common">Wild silk moth</name>
    <name type="synonym">Wild silkworm</name>
    <dbReference type="NCBI Taxonomy" id="7092"/>
    <lineage>
        <taxon>Eukaryota</taxon>
        <taxon>Metazoa</taxon>
        <taxon>Ecdysozoa</taxon>
        <taxon>Arthropoda</taxon>
        <taxon>Hexapoda</taxon>
        <taxon>Insecta</taxon>
        <taxon>Pterygota</taxon>
        <taxon>Neoptera</taxon>
        <taxon>Endopterygota</taxon>
        <taxon>Lepidoptera</taxon>
        <taxon>Glossata</taxon>
        <taxon>Ditrysia</taxon>
        <taxon>Bombycoidea</taxon>
        <taxon>Bombycidae</taxon>
        <taxon>Bombycinae</taxon>
        <taxon>Bombyx</taxon>
    </lineage>
</organism>
<proteinExistence type="predicted"/>
<feature type="compositionally biased region" description="Polar residues" evidence="1">
    <location>
        <begin position="1276"/>
        <end position="1290"/>
    </location>
</feature>
<feature type="region of interest" description="Disordered" evidence="1">
    <location>
        <begin position="1877"/>
        <end position="1899"/>
    </location>
</feature>
<name>A0A6J2JUT8_BOMMA</name>
<feature type="region of interest" description="Disordered" evidence="1">
    <location>
        <begin position="903"/>
        <end position="928"/>
    </location>
</feature>
<dbReference type="KEGG" id="bman:114244908"/>
<feature type="compositionally biased region" description="Low complexity" evidence="1">
    <location>
        <begin position="1885"/>
        <end position="1896"/>
    </location>
</feature>
<protein>
    <submittedName>
        <fullName evidence="3 4">Uncharacterized protein LOC114244908</fullName>
    </submittedName>
</protein>
<accession>A0A6J2JUT8</accession>
<dbReference type="OrthoDB" id="6784780at2759"/>